<evidence type="ECO:0000256" key="2">
    <source>
        <dbReference type="ARBA" id="ARBA00007069"/>
    </source>
</evidence>
<feature type="transmembrane region" description="Helical" evidence="8">
    <location>
        <begin position="7"/>
        <end position="27"/>
    </location>
</feature>
<sequence length="281" mass="30592">MKPRQQAWLLVLPASLFLLAFFAYPLLSGLHSSLQPSPHTLSASNYTRFFADPDLRATVWTTFRLSIPATVLSLLLALPCAYFLRSPSRVQKWTTIVFLLPITFGSVLVADGMLSYYANNGWFWQFAKLLGIHGRVALIHSFAGVLLSLVIAGFPFAFLFLLSFISGIDPNLARAAATLGAGPWRQFRHVYAPLLVPGLRMTAILVFVQSFAVFPSAVLLGIPSGATRVMSIAAAHAAFDEYNYSMGNAISLLMGLIQFASVGLLLLATRKAFRGSSAGFK</sequence>
<evidence type="ECO:0000256" key="3">
    <source>
        <dbReference type="ARBA" id="ARBA00022448"/>
    </source>
</evidence>
<keyword evidence="4" id="KW-1003">Cell membrane</keyword>
<dbReference type="PROSITE" id="PS50928">
    <property type="entry name" value="ABC_TM1"/>
    <property type="match status" value="1"/>
</dbReference>
<evidence type="ECO:0000313" key="10">
    <source>
        <dbReference type="EMBL" id="OIQ92454.1"/>
    </source>
</evidence>
<feature type="domain" description="ABC transmembrane type-1" evidence="9">
    <location>
        <begin position="59"/>
        <end position="265"/>
    </location>
</feature>
<organism evidence="10">
    <name type="scientific">mine drainage metagenome</name>
    <dbReference type="NCBI Taxonomy" id="410659"/>
    <lineage>
        <taxon>unclassified sequences</taxon>
        <taxon>metagenomes</taxon>
        <taxon>ecological metagenomes</taxon>
    </lineage>
</organism>
<evidence type="ECO:0000256" key="8">
    <source>
        <dbReference type="SAM" id="Phobius"/>
    </source>
</evidence>
<dbReference type="GO" id="GO:0055085">
    <property type="term" value="P:transmembrane transport"/>
    <property type="evidence" value="ECO:0007669"/>
    <property type="project" value="InterPro"/>
</dbReference>
<comment type="subcellular location">
    <subcellularLocation>
        <location evidence="1">Cell membrane</location>
        <topology evidence="1">Multi-pass membrane protein</topology>
    </subcellularLocation>
</comment>
<feature type="transmembrane region" description="Helical" evidence="8">
    <location>
        <begin position="96"/>
        <end position="118"/>
    </location>
</feature>
<dbReference type="GO" id="GO:0005886">
    <property type="term" value="C:plasma membrane"/>
    <property type="evidence" value="ECO:0007669"/>
    <property type="project" value="UniProtKB-SubCell"/>
</dbReference>
<feature type="transmembrane region" description="Helical" evidence="8">
    <location>
        <begin position="203"/>
        <end position="222"/>
    </location>
</feature>
<accession>A0A1J5R8V4</accession>
<dbReference type="Pfam" id="PF00528">
    <property type="entry name" value="BPD_transp_1"/>
    <property type="match status" value="1"/>
</dbReference>
<evidence type="ECO:0000256" key="4">
    <source>
        <dbReference type="ARBA" id="ARBA00022475"/>
    </source>
</evidence>
<dbReference type="AlphaFoldDB" id="A0A1J5R8V4"/>
<dbReference type="SUPFAM" id="SSF161098">
    <property type="entry name" value="MetI-like"/>
    <property type="match status" value="1"/>
</dbReference>
<feature type="transmembrane region" description="Helical" evidence="8">
    <location>
        <begin position="138"/>
        <end position="165"/>
    </location>
</feature>
<reference evidence="10" key="1">
    <citation type="submission" date="2016-10" db="EMBL/GenBank/DDBJ databases">
        <title>Sequence of Gallionella enrichment culture.</title>
        <authorList>
            <person name="Poehlein A."/>
            <person name="Muehling M."/>
            <person name="Daniel R."/>
        </authorList>
    </citation>
    <scope>NUCLEOTIDE SEQUENCE</scope>
</reference>
<dbReference type="PANTHER" id="PTHR42929">
    <property type="entry name" value="INNER MEMBRANE ABC TRANSPORTER PERMEASE PROTEIN YDCU-RELATED-RELATED"/>
    <property type="match status" value="1"/>
</dbReference>
<comment type="similarity">
    <text evidence="2">Belongs to the binding-protein-dependent transport system permease family. CysTW subfamily.</text>
</comment>
<keyword evidence="3" id="KW-0813">Transport</keyword>
<dbReference type="EMBL" id="MLJW01000231">
    <property type="protein sequence ID" value="OIQ92454.1"/>
    <property type="molecule type" value="Genomic_DNA"/>
</dbReference>
<gene>
    <name evidence="10" type="primary">ycjO_1</name>
    <name evidence="10" type="ORF">GALL_256000</name>
</gene>
<keyword evidence="6 8" id="KW-1133">Transmembrane helix</keyword>
<name>A0A1J5R8V4_9ZZZZ</name>
<protein>
    <submittedName>
        <fullName evidence="10">Inner membrane ABC transporter permease protein YcjO</fullName>
    </submittedName>
</protein>
<comment type="caution">
    <text evidence="10">The sequence shown here is derived from an EMBL/GenBank/DDBJ whole genome shotgun (WGS) entry which is preliminary data.</text>
</comment>
<proteinExistence type="inferred from homology"/>
<keyword evidence="7 8" id="KW-0472">Membrane</keyword>
<dbReference type="CDD" id="cd06261">
    <property type="entry name" value="TM_PBP2"/>
    <property type="match status" value="1"/>
</dbReference>
<dbReference type="PANTHER" id="PTHR42929:SF1">
    <property type="entry name" value="INNER MEMBRANE ABC TRANSPORTER PERMEASE PROTEIN YDCU-RELATED"/>
    <property type="match status" value="1"/>
</dbReference>
<dbReference type="Gene3D" id="1.10.3720.10">
    <property type="entry name" value="MetI-like"/>
    <property type="match status" value="1"/>
</dbReference>
<evidence type="ECO:0000256" key="5">
    <source>
        <dbReference type="ARBA" id="ARBA00022692"/>
    </source>
</evidence>
<evidence type="ECO:0000256" key="6">
    <source>
        <dbReference type="ARBA" id="ARBA00022989"/>
    </source>
</evidence>
<evidence type="ECO:0000259" key="9">
    <source>
        <dbReference type="PROSITE" id="PS50928"/>
    </source>
</evidence>
<feature type="transmembrane region" description="Helical" evidence="8">
    <location>
        <begin position="249"/>
        <end position="268"/>
    </location>
</feature>
<evidence type="ECO:0000256" key="7">
    <source>
        <dbReference type="ARBA" id="ARBA00023136"/>
    </source>
</evidence>
<keyword evidence="5 8" id="KW-0812">Transmembrane</keyword>
<feature type="transmembrane region" description="Helical" evidence="8">
    <location>
        <begin position="65"/>
        <end position="84"/>
    </location>
</feature>
<dbReference type="InterPro" id="IPR000515">
    <property type="entry name" value="MetI-like"/>
</dbReference>
<dbReference type="InterPro" id="IPR035906">
    <property type="entry name" value="MetI-like_sf"/>
</dbReference>
<evidence type="ECO:0000256" key="1">
    <source>
        <dbReference type="ARBA" id="ARBA00004651"/>
    </source>
</evidence>